<accession>A0A2P2KUQ4</accession>
<evidence type="ECO:0000313" key="2">
    <source>
        <dbReference type="EMBL" id="MBX09459.1"/>
    </source>
</evidence>
<organism evidence="2">
    <name type="scientific">Rhizophora mucronata</name>
    <name type="common">Asiatic mangrove</name>
    <dbReference type="NCBI Taxonomy" id="61149"/>
    <lineage>
        <taxon>Eukaryota</taxon>
        <taxon>Viridiplantae</taxon>
        <taxon>Streptophyta</taxon>
        <taxon>Embryophyta</taxon>
        <taxon>Tracheophyta</taxon>
        <taxon>Spermatophyta</taxon>
        <taxon>Magnoliopsida</taxon>
        <taxon>eudicotyledons</taxon>
        <taxon>Gunneridae</taxon>
        <taxon>Pentapetalae</taxon>
        <taxon>rosids</taxon>
        <taxon>fabids</taxon>
        <taxon>Malpighiales</taxon>
        <taxon>Rhizophoraceae</taxon>
        <taxon>Rhizophora</taxon>
    </lineage>
</organism>
<dbReference type="AlphaFoldDB" id="A0A2P2KUQ4"/>
<sequence length="93" mass="10680">MKGRTTIEVGADGVALITIINPPVNSLSVDGTRFFSFLSLISERLDLIFRLCFQRTCFVLNLNSMFYMVGLLLKLVLFSLWKFLSWIEICVPW</sequence>
<keyword evidence="1" id="KW-0812">Transmembrane</keyword>
<proteinExistence type="predicted"/>
<reference evidence="2" key="1">
    <citation type="submission" date="2018-02" db="EMBL/GenBank/DDBJ databases">
        <title>Rhizophora mucronata_Transcriptome.</title>
        <authorList>
            <person name="Meera S.P."/>
            <person name="Sreeshan A."/>
            <person name="Augustine A."/>
        </authorList>
    </citation>
    <scope>NUCLEOTIDE SEQUENCE</scope>
    <source>
        <tissue evidence="2">Leaf</tissue>
    </source>
</reference>
<dbReference type="EMBL" id="GGEC01028975">
    <property type="protein sequence ID" value="MBX09459.1"/>
    <property type="molecule type" value="Transcribed_RNA"/>
</dbReference>
<keyword evidence="1" id="KW-1133">Transmembrane helix</keyword>
<feature type="transmembrane region" description="Helical" evidence="1">
    <location>
        <begin position="65"/>
        <end position="84"/>
    </location>
</feature>
<name>A0A2P2KUQ4_RHIMU</name>
<keyword evidence="1" id="KW-0472">Membrane</keyword>
<protein>
    <submittedName>
        <fullName evidence="2">Glyoxysomal fatty acid beta-oxidation multifunctional protein MFP-a-like</fullName>
    </submittedName>
</protein>
<evidence type="ECO:0000256" key="1">
    <source>
        <dbReference type="SAM" id="Phobius"/>
    </source>
</evidence>